<dbReference type="SUPFAM" id="SSF51338">
    <property type="entry name" value="Composite domain of metallo-dependent hydrolases"/>
    <property type="match status" value="1"/>
</dbReference>
<accession>A0ABM8GJI9</accession>
<dbReference type="InterPro" id="IPR051781">
    <property type="entry name" value="Metallo-dep_Hydrolase"/>
</dbReference>
<dbReference type="EMBL" id="AP027732">
    <property type="protein sequence ID" value="BDZ48535.1"/>
    <property type="molecule type" value="Genomic_DNA"/>
</dbReference>
<dbReference type="Gene3D" id="1.20.58.520">
    <property type="entry name" value="Amidohydrolase"/>
    <property type="match status" value="1"/>
</dbReference>
<keyword evidence="3" id="KW-1185">Reference proteome</keyword>
<evidence type="ECO:0000259" key="1">
    <source>
        <dbReference type="Pfam" id="PF01979"/>
    </source>
</evidence>
<dbReference type="Pfam" id="PF01979">
    <property type="entry name" value="Amidohydro_1"/>
    <property type="match status" value="1"/>
</dbReference>
<protein>
    <submittedName>
        <fullName evidence="2">Amidohydrolase</fullName>
    </submittedName>
</protein>
<dbReference type="InterPro" id="IPR006680">
    <property type="entry name" value="Amidohydro-rel"/>
</dbReference>
<feature type="domain" description="Amidohydrolase-related" evidence="1">
    <location>
        <begin position="52"/>
        <end position="359"/>
    </location>
</feature>
<gene>
    <name evidence="2" type="ORF">GCM10025867_07760</name>
</gene>
<dbReference type="Gene3D" id="2.30.40.10">
    <property type="entry name" value="Urease, subunit C, domain 1"/>
    <property type="match status" value="1"/>
</dbReference>
<name>A0ABM8GJI9_9MICO</name>
<dbReference type="RefSeq" id="WP_286345499.1">
    <property type="nucleotide sequence ID" value="NZ_AP027732.1"/>
</dbReference>
<dbReference type="SUPFAM" id="SSF51556">
    <property type="entry name" value="Metallo-dependent hydrolases"/>
    <property type="match status" value="1"/>
</dbReference>
<evidence type="ECO:0000313" key="2">
    <source>
        <dbReference type="EMBL" id="BDZ48535.1"/>
    </source>
</evidence>
<proteinExistence type="predicted"/>
<organism evidence="2 3">
    <name type="scientific">Frondihabitans sucicola</name>
    <dbReference type="NCBI Taxonomy" id="1268041"/>
    <lineage>
        <taxon>Bacteria</taxon>
        <taxon>Bacillati</taxon>
        <taxon>Actinomycetota</taxon>
        <taxon>Actinomycetes</taxon>
        <taxon>Micrococcales</taxon>
        <taxon>Microbacteriaceae</taxon>
        <taxon>Frondihabitans</taxon>
    </lineage>
</organism>
<dbReference type="Gene3D" id="3.40.50.10910">
    <property type="entry name" value="Amidohydrolase"/>
    <property type="match status" value="1"/>
</dbReference>
<dbReference type="InterPro" id="IPR011059">
    <property type="entry name" value="Metal-dep_hydrolase_composite"/>
</dbReference>
<sequence length="363" mass="37112">MTVTITNVSLAPLDAGTPAGPVDVEFDGVISAVRRAGAQDATGTVVDGTDGILVPGLIDTHVHLGSPSALESAVRAGVTTMVDLGTTPDSSIAEQRRMTGVPSLLSAGSAASAPGSTQIAVMGFPGESGVTDPQDAERYLDWRTENGSDLIKIIVEDPDATDTPALDIPTITALVDGAHRRGLLTVAHVVTADAFGRGLDGGVDILTHAPLDRPLPDETVARMREQGTIASPTLVMMGVMARARLGDHADAAIGNTIESVRRMHAAGVPVVAGTDANETPFAPVAHGAGLHIEIQLLQQAGLSAAEALFAATTGAAAAFRLADRGAIQVGRRADLLLVDRDPTVDTAALRQPNAVWVGGVLIA</sequence>
<evidence type="ECO:0000313" key="3">
    <source>
        <dbReference type="Proteomes" id="UP001321486"/>
    </source>
</evidence>
<dbReference type="Gene3D" id="3.30.110.90">
    <property type="entry name" value="Amidohydrolase"/>
    <property type="match status" value="1"/>
</dbReference>
<reference evidence="3" key="1">
    <citation type="journal article" date="2019" name="Int. J. Syst. Evol. Microbiol.">
        <title>The Global Catalogue of Microorganisms (GCM) 10K type strain sequencing project: providing services to taxonomists for standard genome sequencing and annotation.</title>
        <authorList>
            <consortium name="The Broad Institute Genomics Platform"/>
            <consortium name="The Broad Institute Genome Sequencing Center for Infectious Disease"/>
            <person name="Wu L."/>
            <person name="Ma J."/>
        </authorList>
    </citation>
    <scope>NUCLEOTIDE SEQUENCE [LARGE SCALE GENOMIC DNA]</scope>
    <source>
        <strain evidence="3">NBRC 108728</strain>
    </source>
</reference>
<dbReference type="PANTHER" id="PTHR43135">
    <property type="entry name" value="ALPHA-D-RIBOSE 1-METHYLPHOSPHONATE 5-TRIPHOSPHATE DIPHOSPHATASE"/>
    <property type="match status" value="1"/>
</dbReference>
<dbReference type="Proteomes" id="UP001321486">
    <property type="component" value="Chromosome"/>
</dbReference>
<dbReference type="InterPro" id="IPR032466">
    <property type="entry name" value="Metal_Hydrolase"/>
</dbReference>
<dbReference type="PANTHER" id="PTHR43135:SF3">
    <property type="entry name" value="ALPHA-D-RIBOSE 1-METHYLPHOSPHONATE 5-TRIPHOSPHATE DIPHOSPHATASE"/>
    <property type="match status" value="1"/>
</dbReference>